<feature type="compositionally biased region" description="Polar residues" evidence="1">
    <location>
        <begin position="34"/>
        <end position="54"/>
    </location>
</feature>
<keyword evidence="3" id="KW-1185">Reference proteome</keyword>
<sequence length="324" mass="35838">MGSIRQPKDDCKKTRRGRSRSSKAAKYSDPKTCNRLSRQTPSPQWDSFTALQISDKQDGPINARKTPSKKTPSAEFAVSQPSYTQDGQTNNNALYHAALQPSIPRASFLCRRCNGPVSALTYICLDEGYCGADNTHIFNRQTSYNELYLAELQPLIPRASFLCSRCNGPVSALTYVCLDDRDCGVDNTPMFNRQTSYDELYHAVLQPLIPRASSLCIRCNGPVSALTYICLDDWYCGADNTHILKWAQLIQEAHLHLHDGNDSDDDNDNENDKDLQEYRKQACAPVLKSLLDVAGGKAAAAGRPKGADGGAKTHRPLALVRLPR</sequence>
<evidence type="ECO:0000256" key="1">
    <source>
        <dbReference type="SAM" id="MobiDB-lite"/>
    </source>
</evidence>
<dbReference type="HOGENOM" id="CLU_858096_0_0_1"/>
<dbReference type="Proteomes" id="UP000006753">
    <property type="component" value="Unassembled WGS sequence"/>
</dbReference>
<dbReference type="EMBL" id="JH921438">
    <property type="protein sequence ID" value="EKD16512.1"/>
    <property type="molecule type" value="Genomic_DNA"/>
</dbReference>
<proteinExistence type="predicted"/>
<dbReference type="AlphaFoldDB" id="K1WVK8"/>
<feature type="compositionally biased region" description="Polar residues" evidence="1">
    <location>
        <begin position="79"/>
        <end position="89"/>
    </location>
</feature>
<reference evidence="2 3" key="1">
    <citation type="journal article" date="2012" name="BMC Genomics">
        <title>Sequencing the genome of Marssonina brunnea reveals fungus-poplar co-evolution.</title>
        <authorList>
            <person name="Zhu S."/>
            <person name="Cao Y.-Z."/>
            <person name="Jiang C."/>
            <person name="Tan B.-Y."/>
            <person name="Wang Z."/>
            <person name="Feng S."/>
            <person name="Zhang L."/>
            <person name="Su X.-H."/>
            <person name="Brejova B."/>
            <person name="Vinar T."/>
            <person name="Xu M."/>
            <person name="Wang M.-X."/>
            <person name="Zhang S.-G."/>
            <person name="Huang M.-R."/>
            <person name="Wu R."/>
            <person name="Zhou Y."/>
        </authorList>
    </citation>
    <scope>NUCLEOTIDE SEQUENCE [LARGE SCALE GENOMIC DNA]</scope>
    <source>
        <strain evidence="2 3">MB_m1</strain>
    </source>
</reference>
<dbReference type="InParanoid" id="K1WVK8"/>
<evidence type="ECO:0000313" key="2">
    <source>
        <dbReference type="EMBL" id="EKD16512.1"/>
    </source>
</evidence>
<dbReference type="OrthoDB" id="10413703at2759"/>
<dbReference type="KEGG" id="mbe:MBM_04981"/>
<name>K1WVK8_MARBU</name>
<feature type="region of interest" description="Disordered" evidence="1">
    <location>
        <begin position="1"/>
        <end position="89"/>
    </location>
</feature>
<feature type="compositionally biased region" description="Basic residues" evidence="1">
    <location>
        <begin position="13"/>
        <end position="23"/>
    </location>
</feature>
<dbReference type="GeneID" id="18760916"/>
<organism evidence="2 3">
    <name type="scientific">Marssonina brunnea f. sp. multigermtubi (strain MB_m1)</name>
    <name type="common">Marssonina leaf spot fungus</name>
    <dbReference type="NCBI Taxonomy" id="1072389"/>
    <lineage>
        <taxon>Eukaryota</taxon>
        <taxon>Fungi</taxon>
        <taxon>Dikarya</taxon>
        <taxon>Ascomycota</taxon>
        <taxon>Pezizomycotina</taxon>
        <taxon>Leotiomycetes</taxon>
        <taxon>Helotiales</taxon>
        <taxon>Drepanopezizaceae</taxon>
        <taxon>Drepanopeziza</taxon>
    </lineage>
</organism>
<feature type="compositionally biased region" description="Basic and acidic residues" evidence="1">
    <location>
        <begin position="1"/>
        <end position="12"/>
    </location>
</feature>
<protein>
    <submittedName>
        <fullName evidence="2">Uncharacterized protein</fullName>
    </submittedName>
</protein>
<gene>
    <name evidence="2" type="ORF">MBM_04981</name>
</gene>
<evidence type="ECO:0000313" key="3">
    <source>
        <dbReference type="Proteomes" id="UP000006753"/>
    </source>
</evidence>
<accession>K1WVK8</accession>